<evidence type="ECO:0000256" key="1">
    <source>
        <dbReference type="SAM" id="Phobius"/>
    </source>
</evidence>
<dbReference type="STRING" id="555875.SAMN04488124_1394"/>
<keyword evidence="1" id="KW-0472">Membrane</keyword>
<keyword evidence="1" id="KW-0812">Transmembrane</keyword>
<sequence>MSPSVRGGESGRGQTTQDFVIGISVFLLVVVFVLAFVPGIFDPFEETNRTQTVDRYGATLASDVLGDPSTPATLNATCTWHFFRQMQTGTDTTAACRFDDGTDTVAATLGSDRLDVNVTVVDDGAVVSLNAPDGVGGSARELRAGPPVPSRGSVVTTRRVVLLEGQTRQLVVRAW</sequence>
<keyword evidence="1" id="KW-1133">Transmembrane helix</keyword>
<dbReference type="Pfam" id="PF23958">
    <property type="entry name" value="DUF7287"/>
    <property type="match status" value="1"/>
</dbReference>
<protein>
    <submittedName>
        <fullName evidence="2">Uncharacterized protein</fullName>
    </submittedName>
</protein>
<dbReference type="EMBL" id="FOYS01000002">
    <property type="protein sequence ID" value="SFR44401.1"/>
    <property type="molecule type" value="Genomic_DNA"/>
</dbReference>
<dbReference type="Proteomes" id="UP000243250">
    <property type="component" value="Unassembled WGS sequence"/>
</dbReference>
<keyword evidence="3" id="KW-1185">Reference proteome</keyword>
<evidence type="ECO:0000313" key="3">
    <source>
        <dbReference type="Proteomes" id="UP000243250"/>
    </source>
</evidence>
<dbReference type="RefSeq" id="WP_245758319.1">
    <property type="nucleotide sequence ID" value="NZ_FOYS01000002.1"/>
</dbReference>
<dbReference type="InterPro" id="IPR056613">
    <property type="entry name" value="DUF7287"/>
</dbReference>
<gene>
    <name evidence="2" type="ORF">SAMN04488124_1394</name>
</gene>
<accession>A0A1I6GQN5</accession>
<reference evidence="3" key="1">
    <citation type="submission" date="2016-10" db="EMBL/GenBank/DDBJ databases">
        <authorList>
            <person name="Varghese N."/>
            <person name="Submissions S."/>
        </authorList>
    </citation>
    <scope>NUCLEOTIDE SEQUENCE [LARGE SCALE GENOMIC DNA]</scope>
    <source>
        <strain evidence="3">CGMCC 1.8711</strain>
    </source>
</reference>
<evidence type="ECO:0000313" key="2">
    <source>
        <dbReference type="EMBL" id="SFR44401.1"/>
    </source>
</evidence>
<organism evidence="2 3">
    <name type="scientific">Halogeometricum limi</name>
    <dbReference type="NCBI Taxonomy" id="555875"/>
    <lineage>
        <taxon>Archaea</taxon>
        <taxon>Methanobacteriati</taxon>
        <taxon>Methanobacteriota</taxon>
        <taxon>Stenosarchaea group</taxon>
        <taxon>Halobacteria</taxon>
        <taxon>Halobacteriales</taxon>
        <taxon>Haloferacaceae</taxon>
        <taxon>Halogeometricum</taxon>
    </lineage>
</organism>
<name>A0A1I6GQN5_9EURY</name>
<proteinExistence type="predicted"/>
<dbReference type="AlphaFoldDB" id="A0A1I6GQN5"/>
<feature type="transmembrane region" description="Helical" evidence="1">
    <location>
        <begin position="20"/>
        <end position="41"/>
    </location>
</feature>